<protein>
    <recommendedName>
        <fullName evidence="17">Probable peptidoglycan glycosyltransferase FtsW</fullName>
        <ecNumber evidence="19">2.4.99.28</ecNumber>
    </recommendedName>
    <alternativeName>
        <fullName evidence="18">Cell division protein FtsW</fullName>
    </alternativeName>
    <alternativeName>
        <fullName evidence="15">Cell wall polymerase</fullName>
    </alternativeName>
    <alternativeName>
        <fullName evidence="14">Peptidoglycan polymerase</fullName>
    </alternativeName>
</protein>
<feature type="transmembrane region" description="Helical" evidence="23">
    <location>
        <begin position="162"/>
        <end position="178"/>
    </location>
</feature>
<organism evidence="24 25">
    <name type="scientific">Plantibacter flavus</name>
    <dbReference type="NCBI Taxonomy" id="150123"/>
    <lineage>
        <taxon>Bacteria</taxon>
        <taxon>Bacillati</taxon>
        <taxon>Actinomycetota</taxon>
        <taxon>Actinomycetes</taxon>
        <taxon>Micrococcales</taxon>
        <taxon>Microbacteriaceae</taxon>
        <taxon>Plantibacter</taxon>
    </lineage>
</organism>
<feature type="transmembrane region" description="Helical" evidence="23">
    <location>
        <begin position="121"/>
        <end position="142"/>
    </location>
</feature>
<evidence type="ECO:0000256" key="2">
    <source>
        <dbReference type="ARBA" id="ARBA00004752"/>
    </source>
</evidence>
<comment type="subcellular location">
    <subcellularLocation>
        <location evidence="1">Cell membrane</location>
        <topology evidence="1">Multi-pass membrane protein</topology>
    </subcellularLocation>
</comment>
<evidence type="ECO:0000256" key="1">
    <source>
        <dbReference type="ARBA" id="ARBA00004651"/>
    </source>
</evidence>
<gene>
    <name evidence="24" type="ORF">EDD42_2070</name>
</gene>
<feature type="region of interest" description="Disordered" evidence="22">
    <location>
        <begin position="414"/>
        <end position="434"/>
    </location>
</feature>
<evidence type="ECO:0000256" key="13">
    <source>
        <dbReference type="ARBA" id="ARBA00023316"/>
    </source>
</evidence>
<dbReference type="AlphaFoldDB" id="A0A3N2C390"/>
<feature type="transmembrane region" description="Helical" evidence="23">
    <location>
        <begin position="323"/>
        <end position="343"/>
    </location>
</feature>
<keyword evidence="9" id="KW-0573">Peptidoglycan synthesis</keyword>
<dbReference type="Proteomes" id="UP000266915">
    <property type="component" value="Unassembled WGS sequence"/>
</dbReference>
<dbReference type="GO" id="GO:0005886">
    <property type="term" value="C:plasma membrane"/>
    <property type="evidence" value="ECO:0007669"/>
    <property type="project" value="UniProtKB-SubCell"/>
</dbReference>
<feature type="compositionally biased region" description="Basic and acidic residues" evidence="22">
    <location>
        <begin position="1"/>
        <end position="11"/>
    </location>
</feature>
<evidence type="ECO:0000256" key="7">
    <source>
        <dbReference type="ARBA" id="ARBA00022692"/>
    </source>
</evidence>
<keyword evidence="25" id="KW-1185">Reference proteome</keyword>
<dbReference type="PROSITE" id="PS00428">
    <property type="entry name" value="FTSW_RODA_SPOVE"/>
    <property type="match status" value="1"/>
</dbReference>
<accession>A0A3N2C390</accession>
<keyword evidence="12" id="KW-0131">Cell cycle</keyword>
<dbReference type="EC" id="2.4.99.28" evidence="19"/>
<dbReference type="GO" id="GO:0009252">
    <property type="term" value="P:peptidoglycan biosynthetic process"/>
    <property type="evidence" value="ECO:0007669"/>
    <property type="project" value="UniProtKB-KW"/>
</dbReference>
<feature type="transmembrane region" description="Helical" evidence="23">
    <location>
        <begin position="386"/>
        <end position="408"/>
    </location>
</feature>
<dbReference type="InterPro" id="IPR001182">
    <property type="entry name" value="FtsW/RodA"/>
</dbReference>
<evidence type="ECO:0000313" key="24">
    <source>
        <dbReference type="EMBL" id="ROR81988.1"/>
    </source>
</evidence>
<dbReference type="GO" id="GO:0051301">
    <property type="term" value="P:cell division"/>
    <property type="evidence" value="ECO:0007669"/>
    <property type="project" value="UniProtKB-KW"/>
</dbReference>
<name>A0A3N2C390_9MICO</name>
<keyword evidence="7 23" id="KW-0812">Transmembrane</keyword>
<keyword evidence="4 24" id="KW-0132">Cell division</keyword>
<dbReference type="PANTHER" id="PTHR30474">
    <property type="entry name" value="CELL CYCLE PROTEIN"/>
    <property type="match status" value="1"/>
</dbReference>
<dbReference type="InterPro" id="IPR018365">
    <property type="entry name" value="Cell_cycle_FtsW-rel_CS"/>
</dbReference>
<evidence type="ECO:0000256" key="5">
    <source>
        <dbReference type="ARBA" id="ARBA00022676"/>
    </source>
</evidence>
<evidence type="ECO:0000256" key="4">
    <source>
        <dbReference type="ARBA" id="ARBA00022618"/>
    </source>
</evidence>
<evidence type="ECO:0000256" key="15">
    <source>
        <dbReference type="ARBA" id="ARBA00033270"/>
    </source>
</evidence>
<keyword evidence="10 23" id="KW-1133">Transmembrane helix</keyword>
<comment type="similarity">
    <text evidence="16">Belongs to the SEDS family. FtsW subfamily.</text>
</comment>
<evidence type="ECO:0000256" key="19">
    <source>
        <dbReference type="ARBA" id="ARBA00044770"/>
    </source>
</evidence>
<dbReference type="Pfam" id="PF01098">
    <property type="entry name" value="FTSW_RODA_SPOVE"/>
    <property type="match status" value="1"/>
</dbReference>
<comment type="function">
    <text evidence="21">Peptidoglycan polymerase that is essential for cell division.</text>
</comment>
<evidence type="ECO:0000256" key="20">
    <source>
        <dbReference type="ARBA" id="ARBA00049902"/>
    </source>
</evidence>
<evidence type="ECO:0000256" key="18">
    <source>
        <dbReference type="ARBA" id="ARBA00041418"/>
    </source>
</evidence>
<evidence type="ECO:0000256" key="10">
    <source>
        <dbReference type="ARBA" id="ARBA00022989"/>
    </source>
</evidence>
<evidence type="ECO:0000256" key="23">
    <source>
        <dbReference type="SAM" id="Phobius"/>
    </source>
</evidence>
<dbReference type="GO" id="GO:0032153">
    <property type="term" value="C:cell division site"/>
    <property type="evidence" value="ECO:0007669"/>
    <property type="project" value="TreeGrafter"/>
</dbReference>
<dbReference type="PANTHER" id="PTHR30474:SF2">
    <property type="entry name" value="PEPTIDOGLYCAN GLYCOSYLTRANSFERASE FTSW-RELATED"/>
    <property type="match status" value="1"/>
</dbReference>
<comment type="pathway">
    <text evidence="2">Cell wall biogenesis; peptidoglycan biosynthesis.</text>
</comment>
<comment type="catalytic activity">
    <reaction evidence="20">
        <text>[GlcNAc-(1-&gt;4)-Mur2Ac(oyl-L-Ala-gamma-D-Glu-L-Lys-D-Ala-D-Ala)](n)-di-trans,octa-cis-undecaprenyl diphosphate + beta-D-GlcNAc-(1-&gt;4)-Mur2Ac(oyl-L-Ala-gamma-D-Glu-L-Lys-D-Ala-D-Ala)-di-trans,octa-cis-undecaprenyl diphosphate = [GlcNAc-(1-&gt;4)-Mur2Ac(oyl-L-Ala-gamma-D-Glu-L-Lys-D-Ala-D-Ala)](n+1)-di-trans,octa-cis-undecaprenyl diphosphate + di-trans,octa-cis-undecaprenyl diphosphate + H(+)</text>
        <dbReference type="Rhea" id="RHEA:23708"/>
        <dbReference type="Rhea" id="RHEA-COMP:9602"/>
        <dbReference type="Rhea" id="RHEA-COMP:9603"/>
        <dbReference type="ChEBI" id="CHEBI:15378"/>
        <dbReference type="ChEBI" id="CHEBI:58405"/>
        <dbReference type="ChEBI" id="CHEBI:60033"/>
        <dbReference type="ChEBI" id="CHEBI:78435"/>
        <dbReference type="EC" id="2.4.99.28"/>
    </reaction>
</comment>
<evidence type="ECO:0000256" key="14">
    <source>
        <dbReference type="ARBA" id="ARBA00032370"/>
    </source>
</evidence>
<dbReference type="InterPro" id="IPR013437">
    <property type="entry name" value="FtsW"/>
</dbReference>
<keyword evidence="13" id="KW-0961">Cell wall biogenesis/degradation</keyword>
<evidence type="ECO:0000313" key="25">
    <source>
        <dbReference type="Proteomes" id="UP000266915"/>
    </source>
</evidence>
<keyword evidence="5" id="KW-0328">Glycosyltransferase</keyword>
<feature type="transmembrane region" description="Helical" evidence="23">
    <location>
        <begin position="56"/>
        <end position="76"/>
    </location>
</feature>
<dbReference type="GO" id="GO:0071555">
    <property type="term" value="P:cell wall organization"/>
    <property type="evidence" value="ECO:0007669"/>
    <property type="project" value="UniProtKB-KW"/>
</dbReference>
<keyword evidence="11 23" id="KW-0472">Membrane</keyword>
<evidence type="ECO:0000256" key="11">
    <source>
        <dbReference type="ARBA" id="ARBA00023136"/>
    </source>
</evidence>
<evidence type="ECO:0000256" key="17">
    <source>
        <dbReference type="ARBA" id="ARBA00041185"/>
    </source>
</evidence>
<dbReference type="NCBIfam" id="TIGR02614">
    <property type="entry name" value="ftsW"/>
    <property type="match status" value="1"/>
</dbReference>
<keyword evidence="3" id="KW-1003">Cell membrane</keyword>
<proteinExistence type="inferred from homology"/>
<feature type="transmembrane region" description="Helical" evidence="23">
    <location>
        <begin position="355"/>
        <end position="380"/>
    </location>
</feature>
<dbReference type="GO" id="GO:0008360">
    <property type="term" value="P:regulation of cell shape"/>
    <property type="evidence" value="ECO:0007669"/>
    <property type="project" value="UniProtKB-KW"/>
</dbReference>
<keyword evidence="8" id="KW-0133">Cell shape</keyword>
<evidence type="ECO:0000256" key="6">
    <source>
        <dbReference type="ARBA" id="ARBA00022679"/>
    </source>
</evidence>
<feature type="transmembrane region" description="Helical" evidence="23">
    <location>
        <begin position="233"/>
        <end position="253"/>
    </location>
</feature>
<dbReference type="EMBL" id="RKHL01000001">
    <property type="protein sequence ID" value="ROR81988.1"/>
    <property type="molecule type" value="Genomic_DNA"/>
</dbReference>
<comment type="caution">
    <text evidence="24">The sequence shown here is derived from an EMBL/GenBank/DDBJ whole genome shotgun (WGS) entry which is preliminary data.</text>
</comment>
<feature type="region of interest" description="Disordered" evidence="22">
    <location>
        <begin position="1"/>
        <end position="38"/>
    </location>
</feature>
<evidence type="ECO:0000256" key="8">
    <source>
        <dbReference type="ARBA" id="ARBA00022960"/>
    </source>
</evidence>
<evidence type="ECO:0000256" key="3">
    <source>
        <dbReference type="ARBA" id="ARBA00022475"/>
    </source>
</evidence>
<feature type="transmembrane region" description="Helical" evidence="23">
    <location>
        <begin position="199"/>
        <end position="227"/>
    </location>
</feature>
<dbReference type="GO" id="GO:0008955">
    <property type="term" value="F:peptidoglycan glycosyltransferase activity"/>
    <property type="evidence" value="ECO:0007669"/>
    <property type="project" value="UniProtKB-EC"/>
</dbReference>
<dbReference type="RefSeq" id="WP_085510962.1">
    <property type="nucleotide sequence ID" value="NZ_FXAP01000001.1"/>
</dbReference>
<reference evidence="24 25" key="1">
    <citation type="submission" date="2018-11" db="EMBL/GenBank/DDBJ databases">
        <title>Sequencing the genomes of 1000 actinobacteria strains.</title>
        <authorList>
            <person name="Klenk H.-P."/>
        </authorList>
    </citation>
    <scope>NUCLEOTIDE SEQUENCE [LARGE SCALE GENOMIC DNA]</scope>
    <source>
        <strain evidence="24 25">DSM 14012</strain>
    </source>
</reference>
<keyword evidence="6" id="KW-0808">Transferase</keyword>
<sequence>MIDPPRADPRRVRPASSRMTTVASGSGTPDAPTSPRGMSSARISLGKVLRPESKNYFLLLGVTLFLVGLGLVMVLSSSSVESYEAGDGYFGLFWRQATFAMIGVPLMLIVSRFPARFWKKWAWAFLLVAMGLQLLVFTPLGYEIGGNRNWIEIGGFTAQPSEAVKLALVVWLGLVLTVKQPRLLEWKHALIPVIPFAGLSIGLVLLGGDLGTVVIMALIVFSALYFAGVRLRYIAIPVVAGAVLFLIMAVTSANRMQRIMAFFGDGKGDYENADWQSTHGTWALANGGLWGVGLGNSRAKYGWLPAISNDFIFAAIGEELGLIGAVLVLGLFVFLAVMFIRVIRTSDDSFVRITTGAVMAWIIGQALVNIGVVLGVLPVLGVPLPLLSSGGTALLTTLVAIGIVLSFARERGRPASQQSRRSPARRPQSSGVTR</sequence>
<evidence type="ECO:0000256" key="9">
    <source>
        <dbReference type="ARBA" id="ARBA00022984"/>
    </source>
</evidence>
<evidence type="ECO:0000256" key="16">
    <source>
        <dbReference type="ARBA" id="ARBA00038053"/>
    </source>
</evidence>
<dbReference type="GO" id="GO:0015648">
    <property type="term" value="F:lipid-linked peptidoglycan transporter activity"/>
    <property type="evidence" value="ECO:0007669"/>
    <property type="project" value="TreeGrafter"/>
</dbReference>
<feature type="transmembrane region" description="Helical" evidence="23">
    <location>
        <begin position="88"/>
        <end position="109"/>
    </location>
</feature>
<evidence type="ECO:0000256" key="21">
    <source>
        <dbReference type="ARBA" id="ARBA00049966"/>
    </source>
</evidence>
<evidence type="ECO:0000256" key="22">
    <source>
        <dbReference type="SAM" id="MobiDB-lite"/>
    </source>
</evidence>
<evidence type="ECO:0000256" key="12">
    <source>
        <dbReference type="ARBA" id="ARBA00023306"/>
    </source>
</evidence>